<keyword evidence="5" id="KW-0732">Signal</keyword>
<dbReference type="GO" id="GO:0016798">
    <property type="term" value="F:hydrolase activity, acting on glycosyl bonds"/>
    <property type="evidence" value="ECO:0007669"/>
    <property type="project" value="UniProtKB-KW"/>
</dbReference>
<evidence type="ECO:0000313" key="12">
    <source>
        <dbReference type="EMBL" id="KAF1831157.1"/>
    </source>
</evidence>
<evidence type="ECO:0000256" key="5">
    <source>
        <dbReference type="ARBA" id="ARBA00022729"/>
    </source>
</evidence>
<keyword evidence="13" id="KW-1185">Reference proteome</keyword>
<dbReference type="PANTHER" id="PTHR31316:SF0">
    <property type="entry name" value="SECRETED BETA-GLUCOSIDASE SIM1-RELATED"/>
    <property type="match status" value="1"/>
</dbReference>
<dbReference type="OrthoDB" id="5339822at2759"/>
<evidence type="ECO:0000256" key="6">
    <source>
        <dbReference type="ARBA" id="ARBA00022801"/>
    </source>
</evidence>
<keyword evidence="9" id="KW-0961">Cell wall biogenesis/degradation</keyword>
<dbReference type="InterPro" id="IPR005556">
    <property type="entry name" value="SUN"/>
</dbReference>
<keyword evidence="10" id="KW-0624">Polysaccharide degradation</keyword>
<proteinExistence type="inferred from homology"/>
<evidence type="ECO:0000256" key="1">
    <source>
        <dbReference type="ARBA" id="ARBA00004191"/>
    </source>
</evidence>
<dbReference type="EMBL" id="ML975372">
    <property type="protein sequence ID" value="KAF1831157.1"/>
    <property type="molecule type" value="Genomic_DNA"/>
</dbReference>
<evidence type="ECO:0000256" key="8">
    <source>
        <dbReference type="ARBA" id="ARBA00023295"/>
    </source>
</evidence>
<comment type="similarity">
    <text evidence="2">Belongs to the SUN family.</text>
</comment>
<dbReference type="PANTHER" id="PTHR31316">
    <property type="entry name" value="BETA-GLUCOSIDASE-LIKE PROTEIN NCA3, MITOCHONDRIAL-RELATED"/>
    <property type="match status" value="1"/>
</dbReference>
<reference evidence="12" key="1">
    <citation type="submission" date="2020-01" db="EMBL/GenBank/DDBJ databases">
        <authorList>
            <consortium name="DOE Joint Genome Institute"/>
            <person name="Haridas S."/>
            <person name="Albert R."/>
            <person name="Binder M."/>
            <person name="Bloem J."/>
            <person name="Labutti K."/>
            <person name="Salamov A."/>
            <person name="Andreopoulos B."/>
            <person name="Baker S.E."/>
            <person name="Barry K."/>
            <person name="Bills G."/>
            <person name="Bluhm B.H."/>
            <person name="Cannon C."/>
            <person name="Castanera R."/>
            <person name="Culley D.E."/>
            <person name="Daum C."/>
            <person name="Ezra D."/>
            <person name="Gonzalez J.B."/>
            <person name="Henrissat B."/>
            <person name="Kuo A."/>
            <person name="Liang C."/>
            <person name="Lipzen A."/>
            <person name="Lutzoni F."/>
            <person name="Magnuson J."/>
            <person name="Mondo S."/>
            <person name="Nolan M."/>
            <person name="Ohm R."/>
            <person name="Pangilinan J."/>
            <person name="Park H.-J."/>
            <person name="Ramirez L."/>
            <person name="Alfaro M."/>
            <person name="Sun H."/>
            <person name="Tritt A."/>
            <person name="Yoshinaga Y."/>
            <person name="Zwiers L.-H."/>
            <person name="Turgeon B.G."/>
            <person name="Goodwin S.B."/>
            <person name="Spatafora J.W."/>
            <person name="Crous P.W."/>
            <person name="Grigoriev I.V."/>
        </authorList>
    </citation>
    <scope>NUCLEOTIDE SEQUENCE</scope>
    <source>
        <strain evidence="12">P77</strain>
    </source>
</reference>
<dbReference type="Proteomes" id="UP000800040">
    <property type="component" value="Unassembled WGS sequence"/>
</dbReference>
<evidence type="ECO:0000313" key="13">
    <source>
        <dbReference type="Proteomes" id="UP000800040"/>
    </source>
</evidence>
<evidence type="ECO:0000256" key="7">
    <source>
        <dbReference type="ARBA" id="ARBA00023277"/>
    </source>
</evidence>
<accession>A0A6A5K883</accession>
<gene>
    <name evidence="12" type="ORF">BDW02DRAFT_601081</name>
</gene>
<evidence type="ECO:0000256" key="3">
    <source>
        <dbReference type="ARBA" id="ARBA00022512"/>
    </source>
</evidence>
<keyword evidence="3" id="KW-0134">Cell wall</keyword>
<organism evidence="12 13">
    <name type="scientific">Decorospora gaudefroyi</name>
    <dbReference type="NCBI Taxonomy" id="184978"/>
    <lineage>
        <taxon>Eukaryota</taxon>
        <taxon>Fungi</taxon>
        <taxon>Dikarya</taxon>
        <taxon>Ascomycota</taxon>
        <taxon>Pezizomycotina</taxon>
        <taxon>Dothideomycetes</taxon>
        <taxon>Pleosporomycetidae</taxon>
        <taxon>Pleosporales</taxon>
        <taxon>Pleosporineae</taxon>
        <taxon>Pleosporaceae</taxon>
        <taxon>Decorospora</taxon>
    </lineage>
</organism>
<sequence>MKFQYIVTGAALAAVTAAKPHHIHRRAHAHGLDKRAAPDAIVYAPAATETKIIYWLDDHAISEEEVRQGIANGTLMWGDDGVLSTSTDRPVALPTPLPISKEEAQPAKSVSELKVKEPAPAKPKPTEEPKPEQPEPQRFAPPTATPARNDAPTPSWTASPVEQHDVSSTPWAGLIDKEGHCAECHKVFPNGTIPCTEFPYGYGALPISHEGLGGWSGIQDPQYAGADGFDDITTVVKGSCSDGTCCTTGSFCSYGCPNPYLKASFPSIQGRTGQTVGGLYCNQDGFLEMADGSIADTLCVEGSKRMTVKVHNKLSKSVSFCRTDYPGTESMTFPLTVGPGETGFLANPDLGAYFFWEGKATSAQYYVNKQGVPENEACTWGEIMKGKGNWSPTVFGTSWDDLEMHVGFSSLWQNPLCDQERLNYDITFMGDGVVAPCSYKQATHEYCQGDKCSTDPLKGCTASVGLGRTLTIVLSDG</sequence>
<keyword evidence="6" id="KW-0378">Hydrolase</keyword>
<dbReference type="GO" id="GO:0009277">
    <property type="term" value="C:fungal-type cell wall"/>
    <property type="evidence" value="ECO:0007669"/>
    <property type="project" value="TreeGrafter"/>
</dbReference>
<evidence type="ECO:0000256" key="10">
    <source>
        <dbReference type="ARBA" id="ARBA00023326"/>
    </source>
</evidence>
<name>A0A6A5K883_9PLEO</name>
<feature type="compositionally biased region" description="Polar residues" evidence="11">
    <location>
        <begin position="152"/>
        <end position="165"/>
    </location>
</feature>
<keyword evidence="8" id="KW-0326">Glycosidase</keyword>
<evidence type="ECO:0000256" key="9">
    <source>
        <dbReference type="ARBA" id="ARBA00023316"/>
    </source>
</evidence>
<dbReference type="InterPro" id="IPR051526">
    <property type="entry name" value="Beta-Glucosidase_SUN"/>
</dbReference>
<dbReference type="GO" id="GO:0000272">
    <property type="term" value="P:polysaccharide catabolic process"/>
    <property type="evidence" value="ECO:0007669"/>
    <property type="project" value="UniProtKB-KW"/>
</dbReference>
<feature type="region of interest" description="Disordered" evidence="11">
    <location>
        <begin position="87"/>
        <end position="165"/>
    </location>
</feature>
<evidence type="ECO:0000256" key="11">
    <source>
        <dbReference type="SAM" id="MobiDB-lite"/>
    </source>
</evidence>
<keyword evidence="7" id="KW-0119">Carbohydrate metabolism</keyword>
<protein>
    <submittedName>
        <fullName evidence="12">Cell wall synthesis protein</fullName>
    </submittedName>
</protein>
<keyword evidence="4" id="KW-0964">Secreted</keyword>
<dbReference type="GO" id="GO:0031505">
    <property type="term" value="P:fungal-type cell wall organization"/>
    <property type="evidence" value="ECO:0007669"/>
    <property type="project" value="TreeGrafter"/>
</dbReference>
<dbReference type="Pfam" id="PF03856">
    <property type="entry name" value="SUN"/>
    <property type="match status" value="1"/>
</dbReference>
<evidence type="ECO:0000256" key="4">
    <source>
        <dbReference type="ARBA" id="ARBA00022525"/>
    </source>
</evidence>
<feature type="compositionally biased region" description="Basic and acidic residues" evidence="11">
    <location>
        <begin position="100"/>
        <end position="135"/>
    </location>
</feature>
<comment type="subcellular location">
    <subcellularLocation>
        <location evidence="1">Secreted</location>
        <location evidence="1">Cell wall</location>
    </subcellularLocation>
</comment>
<dbReference type="GO" id="GO:0009986">
    <property type="term" value="C:cell surface"/>
    <property type="evidence" value="ECO:0007669"/>
    <property type="project" value="TreeGrafter"/>
</dbReference>
<dbReference type="AlphaFoldDB" id="A0A6A5K883"/>
<evidence type="ECO:0000256" key="2">
    <source>
        <dbReference type="ARBA" id="ARBA00010579"/>
    </source>
</evidence>